<dbReference type="EMBL" id="RJVU01069130">
    <property type="protein sequence ID" value="ROI74399.1"/>
    <property type="molecule type" value="Genomic_DNA"/>
</dbReference>
<comment type="caution">
    <text evidence="2">The sequence shown here is derived from an EMBL/GenBank/DDBJ whole genome shotgun (WGS) entry which is preliminary data.</text>
</comment>
<organism evidence="2 3">
    <name type="scientific">Anabarilius grahami</name>
    <name type="common">Kanglang fish</name>
    <name type="synonym">Barilius grahami</name>
    <dbReference type="NCBI Taxonomy" id="495550"/>
    <lineage>
        <taxon>Eukaryota</taxon>
        <taxon>Metazoa</taxon>
        <taxon>Chordata</taxon>
        <taxon>Craniata</taxon>
        <taxon>Vertebrata</taxon>
        <taxon>Euteleostomi</taxon>
        <taxon>Actinopterygii</taxon>
        <taxon>Neopterygii</taxon>
        <taxon>Teleostei</taxon>
        <taxon>Ostariophysi</taxon>
        <taxon>Cypriniformes</taxon>
        <taxon>Xenocyprididae</taxon>
        <taxon>Xenocypridinae</taxon>
        <taxon>Xenocypridinae incertae sedis</taxon>
        <taxon>Anabarilius</taxon>
    </lineage>
</organism>
<sequence>MCSSQSPAVGVYRVCVCVSCRGQLRGNPMERALCLGLQRSERTSVERSPNERQNTDATKGGGEFSREKPSTRPFGLVNRENMAYALGPARCQRQSPIVRLLSQRETRTGGQEALSARRRRGSAARDAVRQM</sequence>
<evidence type="ECO:0000256" key="1">
    <source>
        <dbReference type="SAM" id="MobiDB-lite"/>
    </source>
</evidence>
<proteinExistence type="predicted"/>
<feature type="compositionally biased region" description="Basic and acidic residues" evidence="1">
    <location>
        <begin position="39"/>
        <end position="54"/>
    </location>
</feature>
<feature type="region of interest" description="Disordered" evidence="1">
    <location>
        <begin position="38"/>
        <end position="74"/>
    </location>
</feature>
<reference evidence="2 3" key="1">
    <citation type="submission" date="2018-10" db="EMBL/GenBank/DDBJ databases">
        <title>Genome assembly for a Yunnan-Guizhou Plateau 3E fish, Anabarilius grahami (Regan), and its evolutionary and genetic applications.</title>
        <authorList>
            <person name="Jiang W."/>
        </authorList>
    </citation>
    <scope>NUCLEOTIDE SEQUENCE [LARGE SCALE GENOMIC DNA]</scope>
    <source>
        <strain evidence="2">AG-KIZ</strain>
        <tissue evidence="2">Muscle</tissue>
    </source>
</reference>
<evidence type="ECO:0000313" key="3">
    <source>
        <dbReference type="Proteomes" id="UP000281406"/>
    </source>
</evidence>
<dbReference type="AlphaFoldDB" id="A0A3N0XNC0"/>
<name>A0A3N0XNC0_ANAGA</name>
<gene>
    <name evidence="2" type="ORF">DPX16_21948</name>
</gene>
<feature type="region of interest" description="Disordered" evidence="1">
    <location>
        <begin position="103"/>
        <end position="131"/>
    </location>
</feature>
<protein>
    <submittedName>
        <fullName evidence="2">Uncharacterized protein</fullName>
    </submittedName>
</protein>
<accession>A0A3N0XNC0</accession>
<dbReference type="Proteomes" id="UP000281406">
    <property type="component" value="Unassembled WGS sequence"/>
</dbReference>
<keyword evidence="3" id="KW-1185">Reference proteome</keyword>
<evidence type="ECO:0000313" key="2">
    <source>
        <dbReference type="EMBL" id="ROI74399.1"/>
    </source>
</evidence>